<dbReference type="Proteomes" id="UP000192266">
    <property type="component" value="Unassembled WGS sequence"/>
</dbReference>
<keyword evidence="3" id="KW-1185">Reference proteome</keyword>
<dbReference type="STRING" id="645990.SAMN00120144_3259"/>
<organism evidence="2 3">
    <name type="scientific">Hymenobacter roseosalivarius DSM 11622</name>
    <dbReference type="NCBI Taxonomy" id="645990"/>
    <lineage>
        <taxon>Bacteria</taxon>
        <taxon>Pseudomonadati</taxon>
        <taxon>Bacteroidota</taxon>
        <taxon>Cytophagia</taxon>
        <taxon>Cytophagales</taxon>
        <taxon>Hymenobacteraceae</taxon>
        <taxon>Hymenobacter</taxon>
    </lineage>
</organism>
<dbReference type="EMBL" id="FWWW01000053">
    <property type="protein sequence ID" value="SMB89998.1"/>
    <property type="molecule type" value="Genomic_DNA"/>
</dbReference>
<proteinExistence type="predicted"/>
<feature type="signal peptide" evidence="1">
    <location>
        <begin position="1"/>
        <end position="22"/>
    </location>
</feature>
<name>A0A1W1V9J2_9BACT</name>
<dbReference type="AlphaFoldDB" id="A0A1W1V9J2"/>
<dbReference type="PROSITE" id="PS51257">
    <property type="entry name" value="PROKAR_LIPOPROTEIN"/>
    <property type="match status" value="1"/>
</dbReference>
<evidence type="ECO:0000313" key="2">
    <source>
        <dbReference type="EMBL" id="SMB89998.1"/>
    </source>
</evidence>
<protein>
    <recommendedName>
        <fullName evidence="4">Lipoprotein</fullName>
    </recommendedName>
</protein>
<evidence type="ECO:0000256" key="1">
    <source>
        <dbReference type="SAM" id="SignalP"/>
    </source>
</evidence>
<evidence type="ECO:0000313" key="3">
    <source>
        <dbReference type="Proteomes" id="UP000192266"/>
    </source>
</evidence>
<keyword evidence="1" id="KW-0732">Signal</keyword>
<accession>A0A1W1V9J2</accession>
<reference evidence="2 3" key="1">
    <citation type="submission" date="2017-04" db="EMBL/GenBank/DDBJ databases">
        <authorList>
            <person name="Afonso C.L."/>
            <person name="Miller P.J."/>
            <person name="Scott M.A."/>
            <person name="Spackman E."/>
            <person name="Goraichik I."/>
            <person name="Dimitrov K.M."/>
            <person name="Suarez D.L."/>
            <person name="Swayne D.E."/>
        </authorList>
    </citation>
    <scope>NUCLEOTIDE SEQUENCE [LARGE SCALE GENOMIC DNA]</scope>
    <source>
        <strain evidence="2 3">DSM 11622</strain>
    </source>
</reference>
<sequence length="219" mass="24387">MRLPSKSTVRLLGVLCWTVFSASCQETPSTQTSTVPVSTQPQAHATLAVVQVTEAAAAPPDSVDEYLDWDAVKLNGKLPLVGKTEELHKLLGRPDSLVNPDFNDVCVFYFDNQRFQYAYFKETRAEVDGDTAIITSIDFRHNSKLELITPTLRLNSKTTLSSLAKIFPKAVKNKGEVDVHKVGKRIEVSLSMGKIVSNDSWLLLFDKGLLVEIQWFMPC</sequence>
<evidence type="ECO:0008006" key="4">
    <source>
        <dbReference type="Google" id="ProtNLM"/>
    </source>
</evidence>
<feature type="chain" id="PRO_5012867969" description="Lipoprotein" evidence="1">
    <location>
        <begin position="23"/>
        <end position="219"/>
    </location>
</feature>
<gene>
    <name evidence="2" type="ORF">SAMN00120144_3259</name>
</gene>